<evidence type="ECO:0000313" key="4">
    <source>
        <dbReference type="Proteomes" id="UP000801492"/>
    </source>
</evidence>
<dbReference type="AlphaFoldDB" id="A0A8K0CJX3"/>
<dbReference type="Pfam" id="PF13843">
    <property type="entry name" value="DDE_Tnp_1_7"/>
    <property type="match status" value="1"/>
</dbReference>
<dbReference type="InterPro" id="IPR029526">
    <property type="entry name" value="PGBD"/>
</dbReference>
<accession>A0A8K0CJX3</accession>
<keyword evidence="4" id="KW-1185">Reference proteome</keyword>
<dbReference type="OrthoDB" id="6776508at2759"/>
<dbReference type="PANTHER" id="PTHR47055:SF3">
    <property type="entry name" value="PHORBOL-ESTER_DAG-TYPE DOMAIN-CONTAINING PROTEIN"/>
    <property type="match status" value="1"/>
</dbReference>
<evidence type="ECO:0000259" key="2">
    <source>
        <dbReference type="Pfam" id="PF13843"/>
    </source>
</evidence>
<evidence type="ECO:0000256" key="1">
    <source>
        <dbReference type="SAM" id="MobiDB-lite"/>
    </source>
</evidence>
<gene>
    <name evidence="3" type="ORF">ILUMI_20330</name>
</gene>
<proteinExistence type="predicted"/>
<feature type="compositionally biased region" description="Polar residues" evidence="1">
    <location>
        <begin position="1"/>
        <end position="17"/>
    </location>
</feature>
<name>A0A8K0CJX3_IGNLU</name>
<dbReference type="GO" id="GO:0043565">
    <property type="term" value="F:sequence-specific DNA binding"/>
    <property type="evidence" value="ECO:0007669"/>
    <property type="project" value="TreeGrafter"/>
</dbReference>
<dbReference type="PANTHER" id="PTHR47055">
    <property type="entry name" value="DDE_TNP_1_7 DOMAIN-CONTAINING PROTEIN"/>
    <property type="match status" value="1"/>
</dbReference>
<comment type="caution">
    <text evidence="3">The sequence shown here is derived from an EMBL/GenBank/DDBJ whole genome shotgun (WGS) entry which is preliminary data.</text>
</comment>
<feature type="region of interest" description="Disordered" evidence="1">
    <location>
        <begin position="1"/>
        <end position="29"/>
    </location>
</feature>
<evidence type="ECO:0000313" key="3">
    <source>
        <dbReference type="EMBL" id="KAF2885843.1"/>
    </source>
</evidence>
<reference evidence="3" key="1">
    <citation type="submission" date="2019-08" db="EMBL/GenBank/DDBJ databases">
        <title>The genome of the North American firefly Photinus pyralis.</title>
        <authorList>
            <consortium name="Photinus pyralis genome working group"/>
            <person name="Fallon T.R."/>
            <person name="Sander Lower S.E."/>
            <person name="Weng J.-K."/>
        </authorList>
    </citation>
    <scope>NUCLEOTIDE SEQUENCE</scope>
    <source>
        <strain evidence="3">TRF0915ILg1</strain>
        <tissue evidence="3">Whole body</tissue>
    </source>
</reference>
<organism evidence="3 4">
    <name type="scientific">Ignelater luminosus</name>
    <name type="common">Cucubano</name>
    <name type="synonym">Pyrophorus luminosus</name>
    <dbReference type="NCBI Taxonomy" id="2038154"/>
    <lineage>
        <taxon>Eukaryota</taxon>
        <taxon>Metazoa</taxon>
        <taxon>Ecdysozoa</taxon>
        <taxon>Arthropoda</taxon>
        <taxon>Hexapoda</taxon>
        <taxon>Insecta</taxon>
        <taxon>Pterygota</taxon>
        <taxon>Neoptera</taxon>
        <taxon>Endopterygota</taxon>
        <taxon>Coleoptera</taxon>
        <taxon>Polyphaga</taxon>
        <taxon>Elateriformia</taxon>
        <taxon>Elateroidea</taxon>
        <taxon>Elateridae</taxon>
        <taxon>Agrypninae</taxon>
        <taxon>Pyrophorini</taxon>
        <taxon>Ignelater</taxon>
    </lineage>
</organism>
<dbReference type="InterPro" id="IPR052638">
    <property type="entry name" value="PiggyBac_TE-derived"/>
</dbReference>
<dbReference type="Proteomes" id="UP000801492">
    <property type="component" value="Unassembled WGS sequence"/>
</dbReference>
<sequence>MHAADSTSYETVPSTSTSKDRHNKKFKKSCAPHWERKQPNYTTSPISEEFGDLQNIKEYVGGKSPLEVFLLYFDDEVLKLIVDFSMKYAADNNRHDFVFNKTMLKRFIGVLVLTGYHTLPQIKLYWSRDGDKGVQYVTDCMSRNTFRNIKKNIYLADNSSLDTVSNNQFEKHAV</sequence>
<feature type="domain" description="PiggyBac transposable element-derived protein" evidence="2">
    <location>
        <begin position="64"/>
        <end position="171"/>
    </location>
</feature>
<protein>
    <recommendedName>
        <fullName evidence="2">PiggyBac transposable element-derived protein domain-containing protein</fullName>
    </recommendedName>
</protein>
<dbReference type="EMBL" id="VTPC01089377">
    <property type="protein sequence ID" value="KAF2885843.1"/>
    <property type="molecule type" value="Genomic_DNA"/>
</dbReference>